<organism evidence="3 4">
    <name type="scientific">Allochromatium palmeri</name>
    <dbReference type="NCBI Taxonomy" id="231048"/>
    <lineage>
        <taxon>Bacteria</taxon>
        <taxon>Pseudomonadati</taxon>
        <taxon>Pseudomonadota</taxon>
        <taxon>Gammaproteobacteria</taxon>
        <taxon>Chromatiales</taxon>
        <taxon>Chromatiaceae</taxon>
        <taxon>Allochromatium</taxon>
    </lineage>
</organism>
<dbReference type="Pfam" id="PF12728">
    <property type="entry name" value="HTH_17"/>
    <property type="match status" value="1"/>
</dbReference>
<evidence type="ECO:0000259" key="2">
    <source>
        <dbReference type="Pfam" id="PF12728"/>
    </source>
</evidence>
<evidence type="ECO:0000313" key="3">
    <source>
        <dbReference type="EMBL" id="MTW23276.1"/>
    </source>
</evidence>
<accession>A0A6N8EKH6</accession>
<dbReference type="Proteomes" id="UP000434044">
    <property type="component" value="Unassembled WGS sequence"/>
</dbReference>
<feature type="domain" description="Helix-turn-helix" evidence="2">
    <location>
        <begin position="8"/>
        <end position="53"/>
    </location>
</feature>
<reference evidence="3 4" key="1">
    <citation type="submission" date="2019-11" db="EMBL/GenBank/DDBJ databases">
        <title>Whole-genome sequence of the anaerobic purple sulfur bacterium Allochromatium palmeri DSM 15591.</title>
        <authorList>
            <person name="Kyndt J.A."/>
            <person name="Meyer T.E."/>
        </authorList>
    </citation>
    <scope>NUCLEOTIDE SEQUENCE [LARGE SCALE GENOMIC DNA]</scope>
    <source>
        <strain evidence="3 4">DSM 15591</strain>
    </source>
</reference>
<keyword evidence="4" id="KW-1185">Reference proteome</keyword>
<sequence>MKTFDLLEASAFLRMHPETLRRLAAAGEVPCAKPSSKHWLFIDEDLAEWLRSRYSEKARAVEPRGTTTCSTADPIAGTGGCASPHQTAKKYDALLERRTRKTPRSTRHN</sequence>
<dbReference type="AlphaFoldDB" id="A0A6N8EKH6"/>
<dbReference type="InterPro" id="IPR041657">
    <property type="entry name" value="HTH_17"/>
</dbReference>
<proteinExistence type="predicted"/>
<dbReference type="RefSeq" id="WP_155451806.1">
    <property type="nucleotide sequence ID" value="NZ_WNKT01000146.1"/>
</dbReference>
<protein>
    <submittedName>
        <fullName evidence="3">Helix-turn-helix domain-containing protein</fullName>
    </submittedName>
</protein>
<feature type="compositionally biased region" description="Basic residues" evidence="1">
    <location>
        <begin position="98"/>
        <end position="109"/>
    </location>
</feature>
<dbReference type="OrthoDB" id="9800023at2"/>
<comment type="caution">
    <text evidence="3">The sequence shown here is derived from an EMBL/GenBank/DDBJ whole genome shotgun (WGS) entry which is preliminary data.</text>
</comment>
<gene>
    <name evidence="3" type="ORF">GJ668_19855</name>
</gene>
<dbReference type="EMBL" id="WNKT01000146">
    <property type="protein sequence ID" value="MTW23276.1"/>
    <property type="molecule type" value="Genomic_DNA"/>
</dbReference>
<feature type="region of interest" description="Disordered" evidence="1">
    <location>
        <begin position="64"/>
        <end position="109"/>
    </location>
</feature>
<evidence type="ECO:0000256" key="1">
    <source>
        <dbReference type="SAM" id="MobiDB-lite"/>
    </source>
</evidence>
<name>A0A6N8EKH6_9GAMM</name>
<evidence type="ECO:0000313" key="4">
    <source>
        <dbReference type="Proteomes" id="UP000434044"/>
    </source>
</evidence>